<evidence type="ECO:0000256" key="1">
    <source>
        <dbReference type="PROSITE-ProRule" id="PRU00325"/>
    </source>
</evidence>
<evidence type="ECO:0000313" key="3">
    <source>
        <dbReference type="EMBL" id="MFD1545699.1"/>
    </source>
</evidence>
<dbReference type="EMBL" id="JBHUCM010000049">
    <property type="protein sequence ID" value="MFD1545699.1"/>
    <property type="molecule type" value="Genomic_DNA"/>
</dbReference>
<keyword evidence="4" id="KW-1185">Reference proteome</keyword>
<dbReference type="Proteomes" id="UP001597097">
    <property type="component" value="Unassembled WGS sequence"/>
</dbReference>
<organism evidence="3 4">
    <name type="scientific">Nonomuraea guangzhouensis</name>
    <dbReference type="NCBI Taxonomy" id="1291555"/>
    <lineage>
        <taxon>Bacteria</taxon>
        <taxon>Bacillati</taxon>
        <taxon>Actinomycetota</taxon>
        <taxon>Actinomycetes</taxon>
        <taxon>Streptosporangiales</taxon>
        <taxon>Streptosporangiaceae</taxon>
        <taxon>Nonomuraea</taxon>
    </lineage>
</organism>
<accession>A0ABW4GTA5</accession>
<dbReference type="InterPro" id="IPR007527">
    <property type="entry name" value="Znf_SWIM"/>
</dbReference>
<name>A0ABW4GTA5_9ACTN</name>
<dbReference type="PANTHER" id="PTHR38133">
    <property type="entry name" value="SLR1429 PROTEIN"/>
    <property type="match status" value="1"/>
</dbReference>
<dbReference type="RefSeq" id="WP_219529570.1">
    <property type="nucleotide sequence ID" value="NZ_JAHKRM010000007.1"/>
</dbReference>
<keyword evidence="1" id="KW-0479">Metal-binding</keyword>
<gene>
    <name evidence="3" type="ORF">ACFSJ0_52265</name>
</gene>
<evidence type="ECO:0000259" key="2">
    <source>
        <dbReference type="PROSITE" id="PS50966"/>
    </source>
</evidence>
<protein>
    <submittedName>
        <fullName evidence="3">SWIM zinc finger family protein</fullName>
    </submittedName>
</protein>
<dbReference type="PANTHER" id="PTHR38133:SF1">
    <property type="entry name" value="SLR1429 PROTEIN"/>
    <property type="match status" value="1"/>
</dbReference>
<evidence type="ECO:0000313" key="4">
    <source>
        <dbReference type="Proteomes" id="UP001597097"/>
    </source>
</evidence>
<proteinExistence type="predicted"/>
<comment type="caution">
    <text evidence="3">The sequence shown here is derived from an EMBL/GenBank/DDBJ whole genome shotgun (WGS) entry which is preliminary data.</text>
</comment>
<keyword evidence="1" id="KW-0863">Zinc-finger</keyword>
<dbReference type="PROSITE" id="PS50966">
    <property type="entry name" value="ZF_SWIM"/>
    <property type="match status" value="1"/>
</dbReference>
<reference evidence="4" key="1">
    <citation type="journal article" date="2019" name="Int. J. Syst. Evol. Microbiol.">
        <title>The Global Catalogue of Microorganisms (GCM) 10K type strain sequencing project: providing services to taxonomists for standard genome sequencing and annotation.</title>
        <authorList>
            <consortium name="The Broad Institute Genomics Platform"/>
            <consortium name="The Broad Institute Genome Sequencing Center for Infectious Disease"/>
            <person name="Wu L."/>
            <person name="Ma J."/>
        </authorList>
    </citation>
    <scope>NUCLEOTIDE SEQUENCE [LARGE SCALE GENOMIC DNA]</scope>
    <source>
        <strain evidence="4">CGMCC 1.15399</strain>
    </source>
</reference>
<sequence length="253" mass="28134">MAWFEAGKPIRVEGGLRARTQRGSIGSTWWSRRFIDILERVCDKGRLSRGRAYARAGQVLSIDLASGVVRAAVQGSRRKPYEITIEIEAYDEERWTAIEEAIAAQAVYRAKLLAGEMPTEIEELFAALGIDLFPRDLDMACSCPDWGLPCKHLSAVLYLLAESFDDDPFLVLAWRGRSRDRLLGSLAAPEPEPVLVRDVPFADRLADFYAPGATAHRPERRSAAVASDLLPRVFPPPRDLADPLAAAYRRLGE</sequence>
<keyword evidence="1" id="KW-0862">Zinc</keyword>
<dbReference type="Pfam" id="PF04434">
    <property type="entry name" value="SWIM"/>
    <property type="match status" value="1"/>
</dbReference>
<feature type="domain" description="SWIM-type" evidence="2">
    <location>
        <begin position="126"/>
        <end position="161"/>
    </location>
</feature>